<dbReference type="Pfam" id="PF13770">
    <property type="entry name" value="DUF4169"/>
    <property type="match status" value="1"/>
</dbReference>
<organism evidence="2 3">
    <name type="scientific">Endosaccharibacter trunci</name>
    <dbReference type="NCBI Taxonomy" id="2812733"/>
    <lineage>
        <taxon>Bacteria</taxon>
        <taxon>Pseudomonadati</taxon>
        <taxon>Pseudomonadota</taxon>
        <taxon>Alphaproteobacteria</taxon>
        <taxon>Acetobacterales</taxon>
        <taxon>Acetobacteraceae</taxon>
        <taxon>Endosaccharibacter</taxon>
    </lineage>
</organism>
<comment type="caution">
    <text evidence="2">The sequence shown here is derived from an EMBL/GenBank/DDBJ whole genome shotgun (WGS) entry which is preliminary data.</text>
</comment>
<feature type="compositionally biased region" description="Basic and acidic residues" evidence="1">
    <location>
        <begin position="34"/>
        <end position="64"/>
    </location>
</feature>
<feature type="region of interest" description="Disordered" evidence="1">
    <location>
        <begin position="1"/>
        <end position="64"/>
    </location>
</feature>
<dbReference type="EMBL" id="JAMSKV010000001">
    <property type="protein sequence ID" value="MCQ8277249.1"/>
    <property type="molecule type" value="Genomic_DNA"/>
</dbReference>
<reference evidence="2 3" key="1">
    <citation type="submission" date="2022-06" db="EMBL/GenBank/DDBJ databases">
        <title>Endosaccharibacter gen. nov., sp. nov., endophytic bacteria isolated from sugarcane.</title>
        <authorList>
            <person name="Pitiwittayakul N."/>
            <person name="Yukphan P."/>
            <person name="Charoenyingcharoen P."/>
            <person name="Tanasupawat S."/>
        </authorList>
    </citation>
    <scope>NUCLEOTIDE SEQUENCE [LARGE SCALE GENOMIC DNA]</scope>
    <source>
        <strain evidence="2 3">KSS8</strain>
    </source>
</reference>
<name>A0ABT1W312_9PROT</name>
<sequence length="64" mass="7416">MGEIVNLRTVRRRRDRAQQAEQAAGNRARFGRTGAEKTADRLDRDRAERQLDNARLDDPDRRAP</sequence>
<evidence type="ECO:0000313" key="2">
    <source>
        <dbReference type="EMBL" id="MCQ8277249.1"/>
    </source>
</evidence>
<dbReference type="InterPro" id="IPR025227">
    <property type="entry name" value="DUF4169"/>
</dbReference>
<evidence type="ECO:0000256" key="1">
    <source>
        <dbReference type="SAM" id="MobiDB-lite"/>
    </source>
</evidence>
<protein>
    <submittedName>
        <fullName evidence="2">DUF4169 family protein</fullName>
    </submittedName>
</protein>
<keyword evidence="3" id="KW-1185">Reference proteome</keyword>
<proteinExistence type="predicted"/>
<dbReference type="Proteomes" id="UP001524587">
    <property type="component" value="Unassembled WGS sequence"/>
</dbReference>
<dbReference type="RefSeq" id="WP_422862684.1">
    <property type="nucleotide sequence ID" value="NZ_JAMSKV010000001.1"/>
</dbReference>
<accession>A0ABT1W312</accession>
<evidence type="ECO:0000313" key="3">
    <source>
        <dbReference type="Proteomes" id="UP001524587"/>
    </source>
</evidence>
<gene>
    <name evidence="2" type="ORF">NFI95_02140</name>
</gene>